<keyword evidence="4" id="KW-1185">Reference proteome</keyword>
<dbReference type="InterPro" id="IPR036378">
    <property type="entry name" value="FAS1_dom_sf"/>
</dbReference>
<feature type="signal peptide" evidence="1">
    <location>
        <begin position="1"/>
        <end position="21"/>
    </location>
</feature>
<feature type="domain" description="FAS1" evidence="2">
    <location>
        <begin position="35"/>
        <end position="173"/>
    </location>
</feature>
<dbReference type="InterPro" id="IPR050904">
    <property type="entry name" value="Adhesion/Biosynth-related"/>
</dbReference>
<dbReference type="Gene3D" id="2.30.180.10">
    <property type="entry name" value="FAS1 domain"/>
    <property type="match status" value="2"/>
</dbReference>
<dbReference type="SMART" id="SM00554">
    <property type="entry name" value="FAS1"/>
    <property type="match status" value="2"/>
</dbReference>
<dbReference type="SUPFAM" id="SSF82153">
    <property type="entry name" value="FAS1 domain"/>
    <property type="match status" value="2"/>
</dbReference>
<dbReference type="EMBL" id="JAEHFY010000022">
    <property type="protein sequence ID" value="MBK0384131.1"/>
    <property type="molecule type" value="Genomic_DNA"/>
</dbReference>
<dbReference type="Pfam" id="PF02469">
    <property type="entry name" value="Fasciclin"/>
    <property type="match status" value="2"/>
</dbReference>
<keyword evidence="1" id="KW-0732">Signal</keyword>
<dbReference type="RefSeq" id="WP_200587554.1">
    <property type="nucleotide sequence ID" value="NZ_JAEHFY010000022.1"/>
</dbReference>
<evidence type="ECO:0000313" key="4">
    <source>
        <dbReference type="Proteomes" id="UP000660024"/>
    </source>
</evidence>
<feature type="domain" description="FAS1" evidence="2">
    <location>
        <begin position="174"/>
        <end position="332"/>
    </location>
</feature>
<comment type="caution">
    <text evidence="3">The sequence shown here is derived from an EMBL/GenBank/DDBJ whole genome shotgun (WGS) entry which is preliminary data.</text>
</comment>
<feature type="chain" id="PRO_5045133526" evidence="1">
    <location>
        <begin position="22"/>
        <end position="335"/>
    </location>
</feature>
<dbReference type="PANTHER" id="PTHR10900:SF77">
    <property type="entry name" value="FI19380P1"/>
    <property type="match status" value="1"/>
</dbReference>
<dbReference type="PROSITE" id="PS51257">
    <property type="entry name" value="PROKAR_LIPOPROTEIN"/>
    <property type="match status" value="1"/>
</dbReference>
<evidence type="ECO:0000313" key="3">
    <source>
        <dbReference type="EMBL" id="MBK0384131.1"/>
    </source>
</evidence>
<dbReference type="Proteomes" id="UP000660024">
    <property type="component" value="Unassembled WGS sequence"/>
</dbReference>
<evidence type="ECO:0000259" key="2">
    <source>
        <dbReference type="PROSITE" id="PS50213"/>
    </source>
</evidence>
<dbReference type="InterPro" id="IPR000782">
    <property type="entry name" value="FAS1_domain"/>
</dbReference>
<accession>A0ABS1BP45</accession>
<evidence type="ECO:0000256" key="1">
    <source>
        <dbReference type="SAM" id="SignalP"/>
    </source>
</evidence>
<organism evidence="3 4">
    <name type="scientific">Pedobacter segetis</name>
    <dbReference type="NCBI Taxonomy" id="2793069"/>
    <lineage>
        <taxon>Bacteria</taxon>
        <taxon>Pseudomonadati</taxon>
        <taxon>Bacteroidota</taxon>
        <taxon>Sphingobacteriia</taxon>
        <taxon>Sphingobacteriales</taxon>
        <taxon>Sphingobacteriaceae</taxon>
        <taxon>Pedobacter</taxon>
    </lineage>
</organism>
<name>A0ABS1BP45_9SPHI</name>
<reference evidence="3 4" key="1">
    <citation type="submission" date="2020-12" db="EMBL/GenBank/DDBJ databases">
        <title>Bacterial novel species Pedobacter sp. SD-b isolated from soil.</title>
        <authorList>
            <person name="Jung H.-Y."/>
        </authorList>
    </citation>
    <scope>NUCLEOTIDE SEQUENCE [LARGE SCALE GENOMIC DNA]</scope>
    <source>
        <strain evidence="3 4">SD-b</strain>
    </source>
</reference>
<gene>
    <name evidence="3" type="ORF">I5M32_14270</name>
</gene>
<protein>
    <submittedName>
        <fullName evidence="3">Fasciclin domain-containing protein</fullName>
    </submittedName>
</protein>
<dbReference type="PROSITE" id="PS50213">
    <property type="entry name" value="FAS1"/>
    <property type="match status" value="2"/>
</dbReference>
<dbReference type="PANTHER" id="PTHR10900">
    <property type="entry name" value="PERIOSTIN-RELATED"/>
    <property type="match status" value="1"/>
</dbReference>
<sequence>MKKFKHLKVVVGLTLSAFLFTTILTSCKKNNNDVDQTISQIAVSMDGFSQLEAAAIQGGVAGVLSNKNPAAGSDGNYTVFAPTNEAFAKIGLVKPADLTALQNAFLTNVLLYHVSNGNTLESALTDKAVLPSLLTPTKRIIKRGNDLYVNGSKIIATNVKADNGIIHVVDRVLLASGADIANTTIFFSEGKGFVQPELTYLLAAVKYAGLVAPLADPNANLMVFAPTNQAFINLGKLLGVPLNQPSDIEKLPKDVVTKVLLTHVFNLTGGARFTSELYAGAFTSLNGQTVTLGTYNNGYLTVKGAGNSAPANMLIPDVQCTNGIVHVIDTVLLPQ</sequence>
<proteinExistence type="predicted"/>